<gene>
    <name evidence="1" type="ORF">BON30_47560</name>
</gene>
<organism evidence="1 2">
    <name type="scientific">Cystobacter ferrugineus</name>
    <dbReference type="NCBI Taxonomy" id="83449"/>
    <lineage>
        <taxon>Bacteria</taxon>
        <taxon>Pseudomonadati</taxon>
        <taxon>Myxococcota</taxon>
        <taxon>Myxococcia</taxon>
        <taxon>Myxococcales</taxon>
        <taxon>Cystobacterineae</taxon>
        <taxon>Archangiaceae</taxon>
        <taxon>Cystobacter</taxon>
    </lineage>
</organism>
<comment type="caution">
    <text evidence="1">The sequence shown here is derived from an EMBL/GenBank/DDBJ whole genome shotgun (WGS) entry which is preliminary data.</text>
</comment>
<dbReference type="RefSeq" id="WP_071905307.1">
    <property type="nucleotide sequence ID" value="NZ_MPIN01000031.1"/>
</dbReference>
<reference evidence="2" key="1">
    <citation type="submission" date="2016-11" db="EMBL/GenBank/DDBJ databases">
        <authorList>
            <person name="Shukria A."/>
            <person name="Stevens D.C."/>
        </authorList>
    </citation>
    <scope>NUCLEOTIDE SEQUENCE [LARGE SCALE GENOMIC DNA]</scope>
    <source>
        <strain evidence="2">Cbfe23</strain>
    </source>
</reference>
<reference evidence="1 2" key="2">
    <citation type="submission" date="2016-12" db="EMBL/GenBank/DDBJ databases">
        <title>Draft Genome Sequence of Cystobacter ferrugineus Strain Cbfe23.</title>
        <authorList>
            <person name="Akbar S."/>
            <person name="Dowd S.E."/>
            <person name="Stevens D.C."/>
        </authorList>
    </citation>
    <scope>NUCLEOTIDE SEQUENCE [LARGE SCALE GENOMIC DNA]</scope>
    <source>
        <strain evidence="1 2">Cbfe23</strain>
    </source>
</reference>
<dbReference type="EMBL" id="MPIN01000031">
    <property type="protein sequence ID" value="OJH33620.1"/>
    <property type="molecule type" value="Genomic_DNA"/>
</dbReference>
<keyword evidence="2" id="KW-1185">Reference proteome</keyword>
<evidence type="ECO:0000313" key="2">
    <source>
        <dbReference type="Proteomes" id="UP000182229"/>
    </source>
</evidence>
<dbReference type="AlphaFoldDB" id="A0A1L9AUD2"/>
<evidence type="ECO:0000313" key="1">
    <source>
        <dbReference type="EMBL" id="OJH33620.1"/>
    </source>
</evidence>
<sequence length="307" mass="35590">MLVTTMTDSSNSPPLPEQRDEILMTLNEAINAYVVTKRRHPLLLAISKELDKVMDQLSQKKKTSRRRVRIWNDAVFQLARDSFDMFVIDLFSIRERLVKRGLLHLLEQDCSRLRRCDPSEIPMVPAMLHGDIDSPEDYARIQAEVQQHHRELVTRSINGALDRLIPGEYPVTPKGVQALVKRFMKQTEPLERDRNRVRAHRYERHFDARHFQSLGDLQGQLDIFERLLGDLYLVLTRNAFIFHLNFHASTEGTAKDLADIMVHGSINSAVNAYGVARKTNKNPVPWYYFHRRTFFESPSEPKEGGES</sequence>
<accession>A0A1L9AUD2</accession>
<evidence type="ECO:0008006" key="3">
    <source>
        <dbReference type="Google" id="ProtNLM"/>
    </source>
</evidence>
<dbReference type="Proteomes" id="UP000182229">
    <property type="component" value="Unassembled WGS sequence"/>
</dbReference>
<name>A0A1L9AUD2_9BACT</name>
<protein>
    <recommendedName>
        <fullName evidence="3">HEPN AbiU2-like domain-containing protein</fullName>
    </recommendedName>
</protein>
<dbReference type="OrthoDB" id="5498020at2"/>
<proteinExistence type="predicted"/>